<dbReference type="InterPro" id="IPR018060">
    <property type="entry name" value="HTH_AraC"/>
</dbReference>
<dbReference type="Proteomes" id="UP001056429">
    <property type="component" value="Unassembled WGS sequence"/>
</dbReference>
<feature type="domain" description="Response regulatory" evidence="8">
    <location>
        <begin position="3"/>
        <end position="120"/>
    </location>
</feature>
<dbReference type="InterPro" id="IPR009057">
    <property type="entry name" value="Homeodomain-like_sf"/>
</dbReference>
<keyword evidence="4" id="KW-0804">Transcription</keyword>
<dbReference type="GO" id="GO:0043565">
    <property type="term" value="F:sequence-specific DNA binding"/>
    <property type="evidence" value="ECO:0007669"/>
    <property type="project" value="InterPro"/>
</dbReference>
<dbReference type="SUPFAM" id="SSF52172">
    <property type="entry name" value="CheY-like"/>
    <property type="match status" value="1"/>
</dbReference>
<reference evidence="9" key="2">
    <citation type="submission" date="2021-04" db="EMBL/GenBank/DDBJ databases">
        <authorList>
            <person name="Dong X."/>
        </authorList>
    </citation>
    <scope>NUCLEOTIDE SEQUENCE</scope>
    <source>
        <strain evidence="9">ZWT</strain>
    </source>
</reference>
<dbReference type="PANTHER" id="PTHR43280:SF35">
    <property type="entry name" value="RESPONSE REGULATOR"/>
    <property type="match status" value="1"/>
</dbReference>
<evidence type="ECO:0000256" key="5">
    <source>
        <dbReference type="ARBA" id="ARBA00024867"/>
    </source>
</evidence>
<evidence type="ECO:0000313" key="9">
    <source>
        <dbReference type="EMBL" id="MCM1988201.1"/>
    </source>
</evidence>
<dbReference type="Pfam" id="PF12833">
    <property type="entry name" value="HTH_18"/>
    <property type="match status" value="1"/>
</dbReference>
<dbReference type="RefSeq" id="WP_250857060.1">
    <property type="nucleotide sequence ID" value="NZ_JAGSOJ010000001.1"/>
</dbReference>
<dbReference type="EMBL" id="JAGSOJ010000001">
    <property type="protein sequence ID" value="MCM1988201.1"/>
    <property type="molecule type" value="Genomic_DNA"/>
</dbReference>
<keyword evidence="10" id="KW-1185">Reference proteome</keyword>
<feature type="domain" description="HTH araC/xylS-type" evidence="7">
    <location>
        <begin position="152"/>
        <end position="250"/>
    </location>
</feature>
<evidence type="ECO:0000256" key="6">
    <source>
        <dbReference type="PROSITE-ProRule" id="PRU00169"/>
    </source>
</evidence>
<dbReference type="AlphaFoldDB" id="A0A9J6NW99"/>
<dbReference type="PANTHER" id="PTHR43280">
    <property type="entry name" value="ARAC-FAMILY TRANSCRIPTIONAL REGULATOR"/>
    <property type="match status" value="1"/>
</dbReference>
<organism evidence="9 10">
    <name type="scientific">Oceanirhabdus seepicola</name>
    <dbReference type="NCBI Taxonomy" id="2828781"/>
    <lineage>
        <taxon>Bacteria</taxon>
        <taxon>Bacillati</taxon>
        <taxon>Bacillota</taxon>
        <taxon>Clostridia</taxon>
        <taxon>Eubacteriales</taxon>
        <taxon>Clostridiaceae</taxon>
        <taxon>Oceanirhabdus</taxon>
    </lineage>
</organism>
<sequence>MYSIVIVDDEPLIAKGIERSCRWEKFGARVDLVSYDPEEAYEYILANKPEIVFTDINMGDVSGIELMKRVRVKGINSEFVVISGYSDFEYVQDAMKYNAFYYLLKPIDKDELRNIMSNLILKIKGKFSHGYIKEVCEDEVTLNDNKDNDKFKEILTYIQDNYTNQLSLPDIADKFFYNPTYISDLIKRTLGKNFTEYVLELRIEKACLLLSSTKDSISSIAAKCGYSDYCYFTKQFKKITGMTPSAYRKES</sequence>
<protein>
    <recommendedName>
        <fullName evidence="1">Stage 0 sporulation protein A homolog</fullName>
    </recommendedName>
</protein>
<evidence type="ECO:0000256" key="4">
    <source>
        <dbReference type="ARBA" id="ARBA00023163"/>
    </source>
</evidence>
<dbReference type="SUPFAM" id="SSF46689">
    <property type="entry name" value="Homeodomain-like"/>
    <property type="match status" value="2"/>
</dbReference>
<comment type="function">
    <text evidence="5">May play the central regulatory role in sporulation. It may be an element of the effector pathway responsible for the activation of sporulation genes in response to nutritional stress. Spo0A may act in concert with spo0H (a sigma factor) to control the expression of some genes that are critical to the sporulation process.</text>
</comment>
<dbReference type="PROSITE" id="PS50110">
    <property type="entry name" value="RESPONSE_REGULATORY"/>
    <property type="match status" value="1"/>
</dbReference>
<dbReference type="InterPro" id="IPR018062">
    <property type="entry name" value="HTH_AraC-typ_CS"/>
</dbReference>
<accession>A0A9J6NW99</accession>
<dbReference type="InterPro" id="IPR020449">
    <property type="entry name" value="Tscrpt_reg_AraC-type_HTH"/>
</dbReference>
<gene>
    <name evidence="9" type="ORF">KDK92_00500</name>
</gene>
<proteinExistence type="predicted"/>
<keyword evidence="3" id="KW-0238">DNA-binding</keyword>
<dbReference type="Gene3D" id="1.10.10.60">
    <property type="entry name" value="Homeodomain-like"/>
    <property type="match status" value="2"/>
</dbReference>
<dbReference type="InterPro" id="IPR011006">
    <property type="entry name" value="CheY-like_superfamily"/>
</dbReference>
<dbReference type="PROSITE" id="PS00041">
    <property type="entry name" value="HTH_ARAC_FAMILY_1"/>
    <property type="match status" value="1"/>
</dbReference>
<evidence type="ECO:0000313" key="10">
    <source>
        <dbReference type="Proteomes" id="UP001056429"/>
    </source>
</evidence>
<evidence type="ECO:0000259" key="8">
    <source>
        <dbReference type="PROSITE" id="PS50110"/>
    </source>
</evidence>
<dbReference type="Gene3D" id="3.40.50.2300">
    <property type="match status" value="1"/>
</dbReference>
<keyword evidence="2" id="KW-0805">Transcription regulation</keyword>
<dbReference type="SMART" id="SM00342">
    <property type="entry name" value="HTH_ARAC"/>
    <property type="match status" value="1"/>
</dbReference>
<dbReference type="GO" id="GO:0000160">
    <property type="term" value="P:phosphorelay signal transduction system"/>
    <property type="evidence" value="ECO:0007669"/>
    <property type="project" value="InterPro"/>
</dbReference>
<dbReference type="SMART" id="SM00448">
    <property type="entry name" value="REC"/>
    <property type="match status" value="1"/>
</dbReference>
<reference evidence="9" key="1">
    <citation type="journal article" date="2021" name="mSystems">
        <title>Bacteria and Archaea Synergistically Convert Glycine Betaine to Biogenic Methane in the Formosa Cold Seep of the South China Sea.</title>
        <authorList>
            <person name="Li L."/>
            <person name="Zhang W."/>
            <person name="Zhang S."/>
            <person name="Song L."/>
            <person name="Sun Q."/>
            <person name="Zhang H."/>
            <person name="Xiang H."/>
            <person name="Dong X."/>
        </authorList>
    </citation>
    <scope>NUCLEOTIDE SEQUENCE</scope>
    <source>
        <strain evidence="9">ZWT</strain>
    </source>
</reference>
<evidence type="ECO:0000256" key="1">
    <source>
        <dbReference type="ARBA" id="ARBA00018672"/>
    </source>
</evidence>
<dbReference type="PROSITE" id="PS01124">
    <property type="entry name" value="HTH_ARAC_FAMILY_2"/>
    <property type="match status" value="1"/>
</dbReference>
<dbReference type="Pfam" id="PF00072">
    <property type="entry name" value="Response_reg"/>
    <property type="match status" value="1"/>
</dbReference>
<comment type="caution">
    <text evidence="9">The sequence shown here is derived from an EMBL/GenBank/DDBJ whole genome shotgun (WGS) entry which is preliminary data.</text>
</comment>
<dbReference type="PRINTS" id="PR00032">
    <property type="entry name" value="HTHARAC"/>
</dbReference>
<dbReference type="CDD" id="cd17536">
    <property type="entry name" value="REC_YesN-like"/>
    <property type="match status" value="1"/>
</dbReference>
<keyword evidence="6" id="KW-0597">Phosphoprotein</keyword>
<evidence type="ECO:0000259" key="7">
    <source>
        <dbReference type="PROSITE" id="PS01124"/>
    </source>
</evidence>
<evidence type="ECO:0000256" key="2">
    <source>
        <dbReference type="ARBA" id="ARBA00023015"/>
    </source>
</evidence>
<name>A0A9J6NW99_9CLOT</name>
<feature type="modified residue" description="4-aspartylphosphate" evidence="6">
    <location>
        <position position="55"/>
    </location>
</feature>
<dbReference type="InterPro" id="IPR001789">
    <property type="entry name" value="Sig_transdc_resp-reg_receiver"/>
</dbReference>
<dbReference type="GO" id="GO:0003700">
    <property type="term" value="F:DNA-binding transcription factor activity"/>
    <property type="evidence" value="ECO:0007669"/>
    <property type="project" value="InterPro"/>
</dbReference>
<evidence type="ECO:0000256" key="3">
    <source>
        <dbReference type="ARBA" id="ARBA00023125"/>
    </source>
</evidence>